<dbReference type="Pfam" id="PF00004">
    <property type="entry name" value="AAA"/>
    <property type="match status" value="1"/>
</dbReference>
<dbReference type="Gene3D" id="1.20.58.760">
    <property type="entry name" value="Peptidase M41"/>
    <property type="match status" value="1"/>
</dbReference>
<dbReference type="PANTHER" id="PTHR23076">
    <property type="entry name" value="METALLOPROTEASE M41 FTSH"/>
    <property type="match status" value="1"/>
</dbReference>
<feature type="active site" evidence="15">
    <location>
        <position position="437"/>
    </location>
</feature>
<evidence type="ECO:0000256" key="1">
    <source>
        <dbReference type="ARBA" id="ARBA00004370"/>
    </source>
</evidence>
<evidence type="ECO:0000256" key="7">
    <source>
        <dbReference type="ARBA" id="ARBA00022741"/>
    </source>
</evidence>
<dbReference type="Gene3D" id="3.40.50.300">
    <property type="entry name" value="P-loop containing nucleotide triphosphate hydrolases"/>
    <property type="match status" value="1"/>
</dbReference>
<dbReference type="SUPFAM" id="SSF140990">
    <property type="entry name" value="FtsH protease domain-like"/>
    <property type="match status" value="1"/>
</dbReference>
<dbReference type="EMBL" id="AP027924">
    <property type="protein sequence ID" value="BED92091.1"/>
    <property type="molecule type" value="Genomic_DNA"/>
</dbReference>
<dbReference type="GO" id="GO:0008270">
    <property type="term" value="F:zinc ion binding"/>
    <property type="evidence" value="ECO:0007669"/>
    <property type="project" value="UniProtKB-UniRule"/>
</dbReference>
<dbReference type="CDD" id="cd19501">
    <property type="entry name" value="RecA-like_FtsH"/>
    <property type="match status" value="1"/>
</dbReference>
<evidence type="ECO:0000259" key="17">
    <source>
        <dbReference type="SMART" id="SM00382"/>
    </source>
</evidence>
<dbReference type="GO" id="GO:0006508">
    <property type="term" value="P:proteolysis"/>
    <property type="evidence" value="ECO:0007669"/>
    <property type="project" value="UniProtKB-KW"/>
</dbReference>
<evidence type="ECO:0000256" key="15">
    <source>
        <dbReference type="HAMAP-Rule" id="MF_01458"/>
    </source>
</evidence>
<dbReference type="PANTHER" id="PTHR23076:SF113">
    <property type="entry name" value="ATP-DEPENDENT ZINC METALLOPROTEASE FTSH 1, CHLOROPLASTIC-RELATED"/>
    <property type="match status" value="1"/>
</dbReference>
<reference evidence="18" key="1">
    <citation type="journal article" date="2023" name="ISME J.">
        <title>Emergence of putative energy parasites within Clostridia revealed by genome analysis of a novel endosymbiotic clade.</title>
        <authorList>
            <person name="Takahashi K."/>
            <person name="Kuwahara H."/>
            <person name="Horikawa Y."/>
            <person name="Izawa K."/>
            <person name="Kato D."/>
            <person name="Inagaki T."/>
            <person name="Yuki M."/>
            <person name="Ohkuma M."/>
            <person name="Hongoh Y."/>
        </authorList>
    </citation>
    <scope>NUCLEOTIDE SEQUENCE</scope>
    <source>
        <strain evidence="18">CfP3-15</strain>
    </source>
</reference>
<keyword evidence="3 15" id="KW-1003">Cell membrane</keyword>
<evidence type="ECO:0000256" key="10">
    <source>
        <dbReference type="ARBA" id="ARBA00022840"/>
    </source>
</evidence>
<dbReference type="InterPro" id="IPR027417">
    <property type="entry name" value="P-loop_NTPase"/>
</dbReference>
<keyword evidence="10 15" id="KW-0067">ATP-binding</keyword>
<dbReference type="FunFam" id="1.10.8.60:FF:000001">
    <property type="entry name" value="ATP-dependent zinc metalloprotease FtsH"/>
    <property type="match status" value="1"/>
</dbReference>
<comment type="subcellular location">
    <subcellularLocation>
        <location evidence="15">Cell membrane</location>
        <topology evidence="15">Multi-pass membrane protein</topology>
        <orientation evidence="15">Cytoplasmic side</orientation>
    </subcellularLocation>
    <subcellularLocation>
        <location evidence="1">Membrane</location>
    </subcellularLocation>
</comment>
<dbReference type="GO" id="GO:0005886">
    <property type="term" value="C:plasma membrane"/>
    <property type="evidence" value="ECO:0007669"/>
    <property type="project" value="UniProtKB-SubCell"/>
</dbReference>
<evidence type="ECO:0000256" key="4">
    <source>
        <dbReference type="ARBA" id="ARBA00022670"/>
    </source>
</evidence>
<dbReference type="InterPro" id="IPR000642">
    <property type="entry name" value="Peptidase_M41"/>
</dbReference>
<evidence type="ECO:0000256" key="13">
    <source>
        <dbReference type="ARBA" id="ARBA00023136"/>
    </source>
</evidence>
<evidence type="ECO:0000256" key="6">
    <source>
        <dbReference type="ARBA" id="ARBA00022723"/>
    </source>
</evidence>
<dbReference type="SMART" id="SM00382">
    <property type="entry name" value="AAA"/>
    <property type="match status" value="1"/>
</dbReference>
<dbReference type="InterPro" id="IPR041569">
    <property type="entry name" value="AAA_lid_3"/>
</dbReference>
<evidence type="ECO:0000256" key="5">
    <source>
        <dbReference type="ARBA" id="ARBA00022692"/>
    </source>
</evidence>
<dbReference type="SUPFAM" id="SSF52540">
    <property type="entry name" value="P-loop containing nucleoside triphosphate hydrolases"/>
    <property type="match status" value="1"/>
</dbReference>
<dbReference type="GO" id="GO:0030163">
    <property type="term" value="P:protein catabolic process"/>
    <property type="evidence" value="ECO:0007669"/>
    <property type="project" value="UniProtKB-UniRule"/>
</dbReference>
<keyword evidence="13 15" id="KW-0472">Membrane</keyword>
<evidence type="ECO:0000256" key="3">
    <source>
        <dbReference type="ARBA" id="ARBA00022475"/>
    </source>
</evidence>
<evidence type="ECO:0000256" key="16">
    <source>
        <dbReference type="RuleBase" id="RU003651"/>
    </source>
</evidence>
<gene>
    <name evidence="15" type="primary">ftsH</name>
    <name evidence="18" type="ORF">CfP315_0674</name>
</gene>
<dbReference type="PROSITE" id="PS00674">
    <property type="entry name" value="AAA"/>
    <property type="match status" value="1"/>
</dbReference>
<feature type="transmembrane region" description="Helical" evidence="15">
    <location>
        <begin position="15"/>
        <end position="36"/>
    </location>
</feature>
<proteinExistence type="inferred from homology"/>
<keyword evidence="11 15" id="KW-1133">Transmembrane helix</keyword>
<dbReference type="NCBIfam" id="TIGR01241">
    <property type="entry name" value="FtsH_fam"/>
    <property type="match status" value="1"/>
</dbReference>
<evidence type="ECO:0000256" key="8">
    <source>
        <dbReference type="ARBA" id="ARBA00022801"/>
    </source>
</evidence>
<evidence type="ECO:0000256" key="9">
    <source>
        <dbReference type="ARBA" id="ARBA00022833"/>
    </source>
</evidence>
<keyword evidence="6 15" id="KW-0479">Metal-binding</keyword>
<keyword evidence="7 15" id="KW-0547">Nucleotide-binding</keyword>
<name>A0AA48HYJ8_9FIRM</name>
<protein>
    <recommendedName>
        <fullName evidence="15">ATP-dependent zinc metalloprotease FtsH</fullName>
        <ecNumber evidence="15">3.4.24.-</ecNumber>
    </recommendedName>
</protein>
<dbReference type="InterPro" id="IPR005936">
    <property type="entry name" value="FtsH"/>
</dbReference>
<feature type="transmembrane region" description="Helical" evidence="15">
    <location>
        <begin position="119"/>
        <end position="142"/>
    </location>
</feature>
<evidence type="ECO:0000256" key="11">
    <source>
        <dbReference type="ARBA" id="ARBA00022989"/>
    </source>
</evidence>
<comment type="similarity">
    <text evidence="2 15">In the C-terminal section; belongs to the peptidase M41 family.</text>
</comment>
<dbReference type="AlphaFoldDB" id="A0AA48HYJ8"/>
<keyword evidence="8 15" id="KW-0378">Hydrolase</keyword>
<dbReference type="KEGG" id="ips:CfP315_0674"/>
<dbReference type="FunFam" id="3.40.50.300:FF:000001">
    <property type="entry name" value="ATP-dependent zinc metalloprotease FtsH"/>
    <property type="match status" value="1"/>
</dbReference>
<comment type="function">
    <text evidence="15">Acts as a processive, ATP-dependent zinc metallopeptidase for both cytoplasmic and membrane proteins. Plays a role in the quality control of integral membrane proteins.</text>
</comment>
<comment type="similarity">
    <text evidence="14 15">In the central section; belongs to the AAA ATPase family.</text>
</comment>
<dbReference type="Pfam" id="PF17862">
    <property type="entry name" value="AAA_lid_3"/>
    <property type="match status" value="1"/>
</dbReference>
<dbReference type="InterPro" id="IPR037219">
    <property type="entry name" value="Peptidase_M41-like"/>
</dbReference>
<dbReference type="GO" id="GO:0004176">
    <property type="term" value="F:ATP-dependent peptidase activity"/>
    <property type="evidence" value="ECO:0007669"/>
    <property type="project" value="InterPro"/>
</dbReference>
<dbReference type="InterPro" id="IPR003593">
    <property type="entry name" value="AAA+_ATPase"/>
</dbReference>
<dbReference type="Gene3D" id="1.10.8.60">
    <property type="match status" value="1"/>
</dbReference>
<accession>A0AA48HYJ8</accession>
<comment type="subunit">
    <text evidence="15">Homohexamer.</text>
</comment>
<evidence type="ECO:0000256" key="14">
    <source>
        <dbReference type="ARBA" id="ARBA00061570"/>
    </source>
</evidence>
<keyword evidence="12 15" id="KW-0482">Metalloprotease</keyword>
<dbReference type="FunFam" id="1.20.58.760:FF:000001">
    <property type="entry name" value="ATP-dependent zinc metalloprotease FtsH"/>
    <property type="match status" value="1"/>
</dbReference>
<feature type="binding site" evidence="15">
    <location>
        <position position="436"/>
    </location>
    <ligand>
        <name>Zn(2+)</name>
        <dbReference type="ChEBI" id="CHEBI:29105"/>
        <note>catalytic</note>
    </ligand>
</feature>
<feature type="binding site" evidence="15">
    <location>
        <begin position="214"/>
        <end position="221"/>
    </location>
    <ligand>
        <name>ATP</name>
        <dbReference type="ChEBI" id="CHEBI:30616"/>
    </ligand>
</feature>
<organism evidence="18">
    <name type="scientific">Candidatus Improbicoccus pseudotrichonymphae</name>
    <dbReference type="NCBI Taxonomy" id="3033792"/>
    <lineage>
        <taxon>Bacteria</taxon>
        <taxon>Bacillati</taxon>
        <taxon>Bacillota</taxon>
        <taxon>Clostridia</taxon>
        <taxon>Candidatus Improbicoccus</taxon>
    </lineage>
</organism>
<dbReference type="Pfam" id="PF01434">
    <property type="entry name" value="Peptidase_M41"/>
    <property type="match status" value="1"/>
</dbReference>
<keyword evidence="9 15" id="KW-0862">Zinc</keyword>
<dbReference type="InterPro" id="IPR003959">
    <property type="entry name" value="ATPase_AAA_core"/>
</dbReference>
<sequence length="619" mass="68536">MKDRNVKKKKIPRNILIFLGIPVVLIFLVGIITNFLPRESHKYSDILNHFKKMEVVEYNMNMGSGDMEIKLNNGKVVRYSTPNVGLMYSDIKEHVEKYNQEHPGAPIVYNLTKAAETSWLINAFTFVILPMLIIGLMGWHLLRKITVIGGDASRPFSFSKAKPEENSLRKTTFESVAGADEEKEELAEIVDFLKNPKKYRDMGARIPKGVLLVGPPGTGKTLLARAVAGEAGVPFFAMSGSDFVEMFVGVGASRVRDLFRRAKENEPCIIFIDEMDAVGRCRGAGLGGGHDEREQTLNQLLVEMDGFGTKNTVIVIAATNRVDILDPAIIRPGRIDREIIMRYPDARARKAILRLHAKGKPFSSEVNLHSIAMLTAGLTGAELENILNESAILAVKLGKSEITNAMIEESMTRIVMGSQKKSRILSEKEKKITAFHEAGHAIVGYYCETQDQIFRISIIPRGSAGGYTMTIPDGDNMYVSRKEMNKKICFMLGGRAAEALALGEDDISTGASNDIQKATKTARNMATKYGMSDLLGPVDLSNSSSNVFIAKDIGGGHSKVYSEETLSKIDFEVREKIQKCYNEAKKILESNFGKLNELANYLMINESIGSEQFADLMKR</sequence>
<dbReference type="GO" id="GO:0005524">
    <property type="term" value="F:ATP binding"/>
    <property type="evidence" value="ECO:0007669"/>
    <property type="project" value="UniProtKB-UniRule"/>
</dbReference>
<comment type="cofactor">
    <cofactor evidence="15">
        <name>Zn(2+)</name>
        <dbReference type="ChEBI" id="CHEBI:29105"/>
    </cofactor>
    <text evidence="15">Binds 1 zinc ion per subunit.</text>
</comment>
<dbReference type="HAMAP" id="MF_01458">
    <property type="entry name" value="FtsH"/>
    <property type="match status" value="1"/>
</dbReference>
<feature type="binding site" evidence="15">
    <location>
        <position position="440"/>
    </location>
    <ligand>
        <name>Zn(2+)</name>
        <dbReference type="ChEBI" id="CHEBI:29105"/>
        <note>catalytic</note>
    </ligand>
</feature>
<dbReference type="InterPro" id="IPR003960">
    <property type="entry name" value="ATPase_AAA_CS"/>
</dbReference>
<dbReference type="EC" id="3.4.24.-" evidence="15"/>
<dbReference type="GO" id="GO:0016887">
    <property type="term" value="F:ATP hydrolysis activity"/>
    <property type="evidence" value="ECO:0007669"/>
    <property type="project" value="UniProtKB-UniRule"/>
</dbReference>
<keyword evidence="5 15" id="KW-0812">Transmembrane</keyword>
<evidence type="ECO:0000256" key="12">
    <source>
        <dbReference type="ARBA" id="ARBA00023049"/>
    </source>
</evidence>
<keyword evidence="4 15" id="KW-0645">Protease</keyword>
<dbReference type="Proteomes" id="UP001337580">
    <property type="component" value="Chromosome"/>
</dbReference>
<feature type="binding site" evidence="15">
    <location>
        <position position="514"/>
    </location>
    <ligand>
        <name>Zn(2+)</name>
        <dbReference type="ChEBI" id="CHEBI:29105"/>
        <note>catalytic</note>
    </ligand>
</feature>
<evidence type="ECO:0000256" key="2">
    <source>
        <dbReference type="ARBA" id="ARBA00010044"/>
    </source>
</evidence>
<evidence type="ECO:0000313" key="18">
    <source>
        <dbReference type="EMBL" id="BED92091.1"/>
    </source>
</evidence>
<comment type="similarity">
    <text evidence="16">Belongs to the AAA ATPase family.</text>
</comment>
<dbReference type="GO" id="GO:0004222">
    <property type="term" value="F:metalloendopeptidase activity"/>
    <property type="evidence" value="ECO:0007669"/>
    <property type="project" value="InterPro"/>
</dbReference>
<feature type="domain" description="AAA+ ATPase" evidence="17">
    <location>
        <begin position="206"/>
        <end position="345"/>
    </location>
</feature>